<evidence type="ECO:0000313" key="3">
    <source>
        <dbReference type="Proteomes" id="UP001341840"/>
    </source>
</evidence>
<accession>A0ABU6WYW3</accession>
<feature type="region of interest" description="Disordered" evidence="1">
    <location>
        <begin position="32"/>
        <end position="52"/>
    </location>
</feature>
<evidence type="ECO:0000256" key="1">
    <source>
        <dbReference type="SAM" id="MobiDB-lite"/>
    </source>
</evidence>
<name>A0ABU6WYW3_9FABA</name>
<feature type="region of interest" description="Disordered" evidence="1">
    <location>
        <begin position="144"/>
        <end position="199"/>
    </location>
</feature>
<keyword evidence="3" id="KW-1185">Reference proteome</keyword>
<evidence type="ECO:0000313" key="2">
    <source>
        <dbReference type="EMBL" id="MED6189413.1"/>
    </source>
</evidence>
<gene>
    <name evidence="2" type="ORF">PIB30_095742</name>
</gene>
<sequence>MKKSFEANSDTCEYTLEECCIRTHQSRCIARCGPSPSAKGKAKAYSPPTRASPRLAVLRAKASPHSPTPSLPPKRHHIPAIALVSPLAMGNNTSKISAKHIRRRSQRIADRGGTSTSAPKEKVVIAISSDFELEPKLEDTIREVVEMDEDPEEKLKEEPQVAEVEEDPEEDSEEAEDEVEGQFRREDDYEDYWQLVESE</sequence>
<dbReference type="Proteomes" id="UP001341840">
    <property type="component" value="Unassembled WGS sequence"/>
</dbReference>
<proteinExistence type="predicted"/>
<protein>
    <submittedName>
        <fullName evidence="2">Uncharacterized protein</fullName>
    </submittedName>
</protein>
<dbReference type="EMBL" id="JASCZI010183453">
    <property type="protein sequence ID" value="MED6189413.1"/>
    <property type="molecule type" value="Genomic_DNA"/>
</dbReference>
<feature type="region of interest" description="Disordered" evidence="1">
    <location>
        <begin position="98"/>
        <end position="118"/>
    </location>
</feature>
<organism evidence="2 3">
    <name type="scientific">Stylosanthes scabra</name>
    <dbReference type="NCBI Taxonomy" id="79078"/>
    <lineage>
        <taxon>Eukaryota</taxon>
        <taxon>Viridiplantae</taxon>
        <taxon>Streptophyta</taxon>
        <taxon>Embryophyta</taxon>
        <taxon>Tracheophyta</taxon>
        <taxon>Spermatophyta</taxon>
        <taxon>Magnoliopsida</taxon>
        <taxon>eudicotyledons</taxon>
        <taxon>Gunneridae</taxon>
        <taxon>Pentapetalae</taxon>
        <taxon>rosids</taxon>
        <taxon>fabids</taxon>
        <taxon>Fabales</taxon>
        <taxon>Fabaceae</taxon>
        <taxon>Papilionoideae</taxon>
        <taxon>50 kb inversion clade</taxon>
        <taxon>dalbergioids sensu lato</taxon>
        <taxon>Dalbergieae</taxon>
        <taxon>Pterocarpus clade</taxon>
        <taxon>Stylosanthes</taxon>
    </lineage>
</organism>
<feature type="compositionally biased region" description="Acidic residues" evidence="1">
    <location>
        <begin position="163"/>
        <end position="180"/>
    </location>
</feature>
<reference evidence="2 3" key="1">
    <citation type="journal article" date="2023" name="Plants (Basel)">
        <title>Bridging the Gap: Combining Genomics and Transcriptomics Approaches to Understand Stylosanthes scabra, an Orphan Legume from the Brazilian Caatinga.</title>
        <authorList>
            <person name="Ferreira-Neto J.R.C."/>
            <person name="da Silva M.D."/>
            <person name="Binneck E."/>
            <person name="de Melo N.F."/>
            <person name="da Silva R.H."/>
            <person name="de Melo A.L.T.M."/>
            <person name="Pandolfi V."/>
            <person name="Bustamante F.O."/>
            <person name="Brasileiro-Vidal A.C."/>
            <person name="Benko-Iseppon A.M."/>
        </authorList>
    </citation>
    <scope>NUCLEOTIDE SEQUENCE [LARGE SCALE GENOMIC DNA]</scope>
    <source>
        <tissue evidence="2">Leaves</tissue>
    </source>
</reference>
<comment type="caution">
    <text evidence="2">The sequence shown here is derived from an EMBL/GenBank/DDBJ whole genome shotgun (WGS) entry which is preliminary data.</text>
</comment>